<name>A0ABT4IZ02_9RHOB</name>
<sequence length="273" mass="30361">MRSSKSRSRNKSNRQRTLGNIVNRVFDSSGPEGKVRGTPQQIIDKYLTLARDAQLSGDRVAEQAFLQHAEHYTRMLGEAQREMAERQQFHQSRQDGEEGREGQPNGNNGHQYREAGGRDQGGRDDSRRDNGPRENGGRENGGRDNGQRDNGYRDNRDQQRDQGARDQGSREQPRSAPVAEQREDDRPARQPEPAPAPQPELQLQPEGLPDAVTTSEEEAAGPVETPESGAKPARSRAPRAPRAEKPATPRAPRRRKAPEDQAKAEETPAASEE</sequence>
<dbReference type="Proteomes" id="UP001149822">
    <property type="component" value="Unassembled WGS sequence"/>
</dbReference>
<evidence type="ECO:0000313" key="3">
    <source>
        <dbReference type="EMBL" id="MCZ0960091.1"/>
    </source>
</evidence>
<feature type="compositionally biased region" description="Low complexity" evidence="1">
    <location>
        <begin position="199"/>
        <end position="209"/>
    </location>
</feature>
<keyword evidence="4" id="KW-1185">Reference proteome</keyword>
<gene>
    <name evidence="3" type="ORF">OU682_00490</name>
</gene>
<feature type="compositionally biased region" description="Basic and acidic residues" evidence="1">
    <location>
        <begin position="111"/>
        <end position="173"/>
    </location>
</feature>
<feature type="compositionally biased region" description="Basic and acidic residues" evidence="1">
    <location>
        <begin position="76"/>
        <end position="101"/>
    </location>
</feature>
<dbReference type="EMBL" id="JAPTYD010000001">
    <property type="protein sequence ID" value="MCZ0960091.1"/>
    <property type="molecule type" value="Genomic_DNA"/>
</dbReference>
<comment type="caution">
    <text evidence="3">The sequence shown here is derived from an EMBL/GenBank/DDBJ whole genome shotgun (WGS) entry which is preliminary data.</text>
</comment>
<dbReference type="RefSeq" id="WP_268940102.1">
    <property type="nucleotide sequence ID" value="NZ_JAPTYD010000001.1"/>
</dbReference>
<feature type="compositionally biased region" description="Basic residues" evidence="1">
    <location>
        <begin position="1"/>
        <end position="14"/>
    </location>
</feature>
<proteinExistence type="predicted"/>
<accession>A0ABT4IZ02</accession>
<dbReference type="Pfam" id="PF13763">
    <property type="entry name" value="DUF4167"/>
    <property type="match status" value="1"/>
</dbReference>
<evidence type="ECO:0000256" key="1">
    <source>
        <dbReference type="SAM" id="MobiDB-lite"/>
    </source>
</evidence>
<feature type="compositionally biased region" description="Basic and acidic residues" evidence="1">
    <location>
        <begin position="180"/>
        <end position="189"/>
    </location>
</feature>
<feature type="region of interest" description="Disordered" evidence="1">
    <location>
        <begin position="1"/>
        <end position="37"/>
    </location>
</feature>
<reference evidence="3" key="1">
    <citation type="submission" date="2022-12" db="EMBL/GenBank/DDBJ databases">
        <title>Paracoccus sp. EF6 isolated from a lake water.</title>
        <authorList>
            <person name="Liu H."/>
        </authorList>
    </citation>
    <scope>NUCLEOTIDE SEQUENCE</scope>
    <source>
        <strain evidence="3">EF6</strain>
    </source>
</reference>
<feature type="domain" description="DUF4167" evidence="2">
    <location>
        <begin position="7"/>
        <end position="81"/>
    </location>
</feature>
<feature type="compositionally biased region" description="Basic and acidic residues" evidence="1">
    <location>
        <begin position="257"/>
        <end position="266"/>
    </location>
</feature>
<evidence type="ECO:0000313" key="4">
    <source>
        <dbReference type="Proteomes" id="UP001149822"/>
    </source>
</evidence>
<organism evidence="3 4">
    <name type="scientific">Paracoccus benzoatiresistens</name>
    <dbReference type="NCBI Taxonomy" id="2997341"/>
    <lineage>
        <taxon>Bacteria</taxon>
        <taxon>Pseudomonadati</taxon>
        <taxon>Pseudomonadota</taxon>
        <taxon>Alphaproteobacteria</taxon>
        <taxon>Rhodobacterales</taxon>
        <taxon>Paracoccaceae</taxon>
        <taxon>Paracoccus</taxon>
    </lineage>
</organism>
<evidence type="ECO:0000259" key="2">
    <source>
        <dbReference type="Pfam" id="PF13763"/>
    </source>
</evidence>
<dbReference type="InterPro" id="IPR025430">
    <property type="entry name" value="DUF4167"/>
</dbReference>
<protein>
    <submittedName>
        <fullName evidence="3">DUF4167 domain-containing protein</fullName>
    </submittedName>
</protein>
<feature type="region of interest" description="Disordered" evidence="1">
    <location>
        <begin position="76"/>
        <end position="273"/>
    </location>
</feature>